<keyword evidence="5" id="KW-0677">Repeat</keyword>
<dbReference type="PRINTS" id="PR01488">
    <property type="entry name" value="RTXTOXINA"/>
</dbReference>
<dbReference type="InterPro" id="IPR003995">
    <property type="entry name" value="RTX_toxin_determinant-A"/>
</dbReference>
<evidence type="ECO:0000256" key="8">
    <source>
        <dbReference type="SAM" id="MobiDB-lite"/>
    </source>
</evidence>
<name>A0ABV4X4X8_9CYAN</name>
<dbReference type="InterPro" id="IPR050557">
    <property type="entry name" value="RTX_toxin/Mannuronan_C5-epim"/>
</dbReference>
<dbReference type="InterPro" id="IPR001343">
    <property type="entry name" value="Hemolysn_Ca-bd"/>
</dbReference>
<comment type="subcellular location">
    <subcellularLocation>
        <location evidence="1">Membrane</location>
    </subcellularLocation>
    <subcellularLocation>
        <location evidence="2">Secreted</location>
    </subcellularLocation>
</comment>
<evidence type="ECO:0000256" key="7">
    <source>
        <dbReference type="ARBA" id="ARBA00023136"/>
    </source>
</evidence>
<evidence type="ECO:0000256" key="1">
    <source>
        <dbReference type="ARBA" id="ARBA00004370"/>
    </source>
</evidence>
<sequence length="508" mass="56315">MSTPNFKFEPVYNKLIEQGGKSQAIFINGILTPPPDYDKQKQKIDDIFNLKGNEIIPELGYEGSVIFTPYYNESDFTGNIAETVANQIIKGLFKAATSVFLDKLVDNISITGMFKFFQKVKDQNLKDLIDDVFGDLFKSIITGEPEGSLGITEDTLGFINLVFEDPLHALSSGELLAEAVQFLTNFIPAPWDAVYDGVIEALPDDFKESLAQFWYKSPDKSQALNPQWTGDAINRLQENPNNSLILIGYSQGNFFLEDGLIDMSSDINPSRVRTLAIGSPTSYFQAGQFLDVYGKNIFDPLDPVAKLQFTSDDLITKASKIFQMLQGLVQGNLGKHDFYSYVERDDIKGSFKEFFYDLHPKGYYFPSKDTSMRPGTEDDDWIEGTTGADTIDGKERNDILQGNNGNDKLIGGKGYDLLDGGEGKDTADYSTSESGINVQAKKFVDSDIYEVQDGFGTVDILGNIEIISGSKFDDQMTGGDYEDIFYGQGGNDTFWGQKGNDIFYGGTG</sequence>
<dbReference type="PANTHER" id="PTHR38340:SF1">
    <property type="entry name" value="S-LAYER PROTEIN"/>
    <property type="match status" value="1"/>
</dbReference>
<evidence type="ECO:0000256" key="4">
    <source>
        <dbReference type="ARBA" id="ARBA00022656"/>
    </source>
</evidence>
<keyword evidence="3" id="KW-0964">Secreted</keyword>
<proteinExistence type="predicted"/>
<keyword evidence="10" id="KW-1185">Reference proteome</keyword>
<dbReference type="Proteomes" id="UP001576774">
    <property type="component" value="Unassembled WGS sequence"/>
</dbReference>
<gene>
    <name evidence="9" type="ORF">ACE1CC_10265</name>
</gene>
<accession>A0ABV4X4X8</accession>
<dbReference type="SUPFAM" id="SSF51120">
    <property type="entry name" value="beta-Roll"/>
    <property type="match status" value="2"/>
</dbReference>
<evidence type="ECO:0000256" key="3">
    <source>
        <dbReference type="ARBA" id="ARBA00022525"/>
    </source>
</evidence>
<dbReference type="EMBL" id="JBHFNQ010000080">
    <property type="protein sequence ID" value="MFB2877258.1"/>
    <property type="molecule type" value="Genomic_DNA"/>
</dbReference>
<dbReference type="Pfam" id="PF00353">
    <property type="entry name" value="HemolysinCabind"/>
    <property type="match status" value="2"/>
</dbReference>
<comment type="caution">
    <text evidence="9">The sequence shown here is derived from an EMBL/GenBank/DDBJ whole genome shotgun (WGS) entry which is preliminary data.</text>
</comment>
<reference evidence="9 10" key="1">
    <citation type="submission" date="2024-09" db="EMBL/GenBank/DDBJ databases">
        <title>Floridaenema gen nov. (Aerosakkonemataceae, Aerosakkonematales ord. nov., Cyanobacteria) from benthic tropical and subtropical fresh waters, with the description of four new species.</title>
        <authorList>
            <person name="Moretto J.A."/>
            <person name="Berthold D.E."/>
            <person name="Lefler F.W."/>
            <person name="Huang I.-S."/>
            <person name="Laughinghouse H. IV."/>
        </authorList>
    </citation>
    <scope>NUCLEOTIDE SEQUENCE [LARGE SCALE GENOMIC DNA]</scope>
    <source>
        <strain evidence="9 10">BLCC-F46</strain>
    </source>
</reference>
<dbReference type="InterPro" id="IPR011049">
    <property type="entry name" value="Serralysin-like_metalloprot_C"/>
</dbReference>
<dbReference type="PROSITE" id="PS00330">
    <property type="entry name" value="HEMOLYSIN_CALCIUM"/>
    <property type="match status" value="2"/>
</dbReference>
<keyword evidence="7" id="KW-0472">Membrane</keyword>
<dbReference type="PRINTS" id="PR00313">
    <property type="entry name" value="CABNDNGRPT"/>
</dbReference>
<feature type="non-terminal residue" evidence="9">
    <location>
        <position position="508"/>
    </location>
</feature>
<evidence type="ECO:0000313" key="9">
    <source>
        <dbReference type="EMBL" id="MFB2877258.1"/>
    </source>
</evidence>
<organism evidence="9 10">
    <name type="scientific">Floridaenema aerugineum BLCC-F46</name>
    <dbReference type="NCBI Taxonomy" id="3153654"/>
    <lineage>
        <taxon>Bacteria</taxon>
        <taxon>Bacillati</taxon>
        <taxon>Cyanobacteriota</taxon>
        <taxon>Cyanophyceae</taxon>
        <taxon>Oscillatoriophycideae</taxon>
        <taxon>Aerosakkonematales</taxon>
        <taxon>Aerosakkonemataceae</taxon>
        <taxon>Floridanema</taxon>
        <taxon>Floridanema aerugineum</taxon>
    </lineage>
</organism>
<evidence type="ECO:0000256" key="6">
    <source>
        <dbReference type="ARBA" id="ARBA00023026"/>
    </source>
</evidence>
<dbReference type="RefSeq" id="WP_413270365.1">
    <property type="nucleotide sequence ID" value="NZ_JBHFNQ010000080.1"/>
</dbReference>
<dbReference type="PANTHER" id="PTHR38340">
    <property type="entry name" value="S-LAYER PROTEIN"/>
    <property type="match status" value="1"/>
</dbReference>
<keyword evidence="4" id="KW-0800">Toxin</keyword>
<keyword evidence="6" id="KW-0843">Virulence</keyword>
<evidence type="ECO:0000256" key="2">
    <source>
        <dbReference type="ARBA" id="ARBA00004613"/>
    </source>
</evidence>
<protein>
    <submittedName>
        <fullName evidence="9">Calcium-binding protein</fullName>
    </submittedName>
</protein>
<feature type="region of interest" description="Disordered" evidence="8">
    <location>
        <begin position="369"/>
        <end position="395"/>
    </location>
</feature>
<dbReference type="InterPro" id="IPR018511">
    <property type="entry name" value="Hemolysin-typ_Ca-bd_CS"/>
</dbReference>
<evidence type="ECO:0000313" key="10">
    <source>
        <dbReference type="Proteomes" id="UP001576774"/>
    </source>
</evidence>
<evidence type="ECO:0000256" key="5">
    <source>
        <dbReference type="ARBA" id="ARBA00022737"/>
    </source>
</evidence>
<dbReference type="Gene3D" id="2.150.10.10">
    <property type="entry name" value="Serralysin-like metalloprotease, C-terminal"/>
    <property type="match status" value="1"/>
</dbReference>